<dbReference type="RefSeq" id="WP_275682428.1">
    <property type="nucleotide sequence ID" value="NZ_JAJLJH010000002.1"/>
</dbReference>
<dbReference type="Proteomes" id="UP001139353">
    <property type="component" value="Unassembled WGS sequence"/>
</dbReference>
<name>A0A9X2C2T4_9BURK</name>
<gene>
    <name evidence="2" type="ORF">LPC04_11870</name>
</gene>
<organism evidence="2 3">
    <name type="scientific">Scleromatobacter humisilvae</name>
    <dbReference type="NCBI Taxonomy" id="2897159"/>
    <lineage>
        <taxon>Bacteria</taxon>
        <taxon>Pseudomonadati</taxon>
        <taxon>Pseudomonadota</taxon>
        <taxon>Betaproteobacteria</taxon>
        <taxon>Burkholderiales</taxon>
        <taxon>Sphaerotilaceae</taxon>
        <taxon>Scleromatobacter</taxon>
    </lineage>
</organism>
<feature type="region of interest" description="Disordered" evidence="1">
    <location>
        <begin position="42"/>
        <end position="63"/>
    </location>
</feature>
<dbReference type="EMBL" id="JAJLJH010000002">
    <property type="protein sequence ID" value="MCK9686405.1"/>
    <property type="molecule type" value="Genomic_DNA"/>
</dbReference>
<dbReference type="AlphaFoldDB" id="A0A9X2C2T4"/>
<comment type="caution">
    <text evidence="2">The sequence shown here is derived from an EMBL/GenBank/DDBJ whole genome shotgun (WGS) entry which is preliminary data.</text>
</comment>
<evidence type="ECO:0000256" key="1">
    <source>
        <dbReference type="SAM" id="MobiDB-lite"/>
    </source>
</evidence>
<protein>
    <submittedName>
        <fullName evidence="2">Uncharacterized protein</fullName>
    </submittedName>
</protein>
<keyword evidence="3" id="KW-1185">Reference proteome</keyword>
<proteinExistence type="predicted"/>
<reference evidence="2" key="1">
    <citation type="submission" date="2021-11" db="EMBL/GenBank/DDBJ databases">
        <title>BS-T2-15 a new species belonging to the Comamonadaceae family isolated from the soil of a French oak forest.</title>
        <authorList>
            <person name="Mieszkin S."/>
            <person name="Alain K."/>
        </authorList>
    </citation>
    <scope>NUCLEOTIDE SEQUENCE</scope>
    <source>
        <strain evidence="2">BS-T2-15</strain>
    </source>
</reference>
<feature type="compositionally biased region" description="Pro residues" evidence="1">
    <location>
        <begin position="46"/>
        <end position="56"/>
    </location>
</feature>
<feature type="region of interest" description="Disordered" evidence="1">
    <location>
        <begin position="140"/>
        <end position="163"/>
    </location>
</feature>
<sequence>MRATTSALLGGSAVVVGWMAWSALAPADSPPFVATAESIAASGPAAAPPEPPPRFVPPARLATASTLPATTATATAPTRPPALRSGLVLEHGMPTALHALADDGTAAATMAPPAVALPAGARSEDAVVSPSGMVALTHSVATPAPESRAATDPARPAFAERAH</sequence>
<evidence type="ECO:0000313" key="3">
    <source>
        <dbReference type="Proteomes" id="UP001139353"/>
    </source>
</evidence>
<accession>A0A9X2C2T4</accession>
<evidence type="ECO:0000313" key="2">
    <source>
        <dbReference type="EMBL" id="MCK9686405.1"/>
    </source>
</evidence>